<sequence>MVLSGLETAYLSQTGGPYRFPNYELREQIRLSSLLVNGHIRYTGSDEADYDFSVEITDLCVDVTIDVSHTKKRKSSTKGVQNVIVTGWRSAVFSIPTIVPFPHTEALVIGYMYNTIPKYVVNVLVNGLDRALYYTETNQVVNFSLYENKENSEHDNGMEFKFDEIYNTYSSYMADVKKPHRKQRQGKINA</sequence>
<reference evidence="2" key="1">
    <citation type="submission" date="2025-08" db="UniProtKB">
        <authorList>
            <consortium name="RefSeq"/>
        </authorList>
    </citation>
    <scope>IDENTIFICATION</scope>
    <source>
        <tissue evidence="2">Silk gland</tissue>
    </source>
</reference>
<dbReference type="KEGG" id="bman:114251306"/>
<dbReference type="Proteomes" id="UP000504629">
    <property type="component" value="Unplaced"/>
</dbReference>
<accession>A0A6J2KK54</accession>
<keyword evidence="1" id="KW-1185">Reference proteome</keyword>
<protein>
    <submittedName>
        <fullName evidence="2">Uncharacterized protein LOC114251306</fullName>
    </submittedName>
</protein>
<organism evidence="1 2">
    <name type="scientific">Bombyx mandarina</name>
    <name type="common">Wild silk moth</name>
    <name type="synonym">Wild silkworm</name>
    <dbReference type="NCBI Taxonomy" id="7092"/>
    <lineage>
        <taxon>Eukaryota</taxon>
        <taxon>Metazoa</taxon>
        <taxon>Ecdysozoa</taxon>
        <taxon>Arthropoda</taxon>
        <taxon>Hexapoda</taxon>
        <taxon>Insecta</taxon>
        <taxon>Pterygota</taxon>
        <taxon>Neoptera</taxon>
        <taxon>Endopterygota</taxon>
        <taxon>Lepidoptera</taxon>
        <taxon>Glossata</taxon>
        <taxon>Ditrysia</taxon>
        <taxon>Bombycoidea</taxon>
        <taxon>Bombycidae</taxon>
        <taxon>Bombycinae</taxon>
        <taxon>Bombyx</taxon>
    </lineage>
</organism>
<dbReference type="OrthoDB" id="7414190at2759"/>
<evidence type="ECO:0000313" key="2">
    <source>
        <dbReference type="RefSeq" id="XP_028041322.1"/>
    </source>
</evidence>
<dbReference type="AlphaFoldDB" id="A0A6J2KK54"/>
<dbReference type="GeneID" id="114251306"/>
<dbReference type="RefSeq" id="XP_028041322.1">
    <property type="nucleotide sequence ID" value="XM_028185521.1"/>
</dbReference>
<gene>
    <name evidence="2" type="primary">LOC114251306</name>
</gene>
<evidence type="ECO:0000313" key="1">
    <source>
        <dbReference type="Proteomes" id="UP000504629"/>
    </source>
</evidence>
<proteinExistence type="predicted"/>
<name>A0A6J2KK54_BOMMA</name>